<sequence length="1904" mass="213978">MSSEESNARKRPHPPDGESGRAKSAKGSTSSALPPSSPEPIEHRPRASSDATISLGSESEPELASTTPAHSFPLSADVDMAPADYEHEPDVNPTPSEQPLSEVFDDIPWSGGFMAACTTIATGLNTLVASLRRHRADVQAASYDDFYAGWSIVNASVDRLVTAVFQQNGQSFEHISSVACRMQDHVTTVEAEFGPPVVSRPGSARGSSRSPSRSRASPGCTSPLVADASWDATPMQAPPLAARLSTPPPSLLERLDPSPAPSSPVSGVVGPTFSPADTYASRTAAYRPSTSLPRLTSRMSPGPPRDPYDSSASRPPSSVGRSPPRKRARKPPREADRTLFVRFGVEQAPERRTANGVIQMHINTALERHPAPEVRDHRLESLHWNAIGTLTLVVNKPPSPDAVETIARRIAEVQDIPVDQVRVEPFRNFISLAFNRVPCEDAEGRPILPCDAAAPLFTDEIWRDVVSRPDSSFRWCPSGNDASSCKLVVQFVDDDDHLTSRRLLARPVLFPDGVTYAKILPDCNIVPQCANCWAWGHPTRSCRYPTTVCARCGGAHPAHLHNKKASCCKDAPGFGQDSFVCPHPPWCCNCGAAHYASDRHACPFAHHRSDNAWLKAHPRALTRDRAMAQTESHVLPRSPETAASGSRTHEPWYGPLRPIPSASPTGPAERTDDNMLYGTQLHPVWHLIENRKDARVMCHVNQRLANAVVSLDSTVQHRDCMLLLVRLSPEQDPVAILNIYNDAQNSAVTYLSEIAQQLPAIDVVGGDYNTHAPLWDPAYPPDSRTRIGVPTHFPHRPNFRKMVIDLVWVPNDRDPDLYRIRVSPEERGMSDHAVIHVHIPAGEWSYQGAPTIAPKSSAEEHFITAITASVAAFFPQPPEPSSEEELQSAVDRLFECITDAWNRNATPVTICNHSRLWWDESCSRAWDALSLARARLAYARIHHPQFVPAAHAAVAAAMKHLKSAIRTRRRKHLDERIRHVAEHQRRVWDLMSWVGPRALPTYRSLAHNGQPLRTLPDLWHALDGTFHAAAQRPVDPSILDSIRPRNVRDCHPIAMTEVRDAIKHVSTASTPGWDHLHWRHLKLLLADDHFAAVLLQLYNAILTLGIWPAQFKRVVSVVIPKPYKDDYSRIKSYRPIVLLSTLGKLFEKVISERLHYECQRYGILHPNQFGGTKAHSTIDAATALVTHIRAGWRKRLVTSCLAFDVAQFFPSMNHDLFCRILERYGGRVSCFRWGRATSPWFDLPAVGAGQGSALSPIITNIYISPALHILCPVGGPPSESALQFYVDDGLCIVTTPSVQCNCEILAQEYPRTRDTLQRLGLFTEPEKDELIHFIATRLQRDNEPLPIRLSEDHIIEPTRRWRYLGFRLDPQLTFKAHVDFFAERAMTTVHAMLMLGNSIRGLSPMQKRTLYISCVLPLLTYGAQVWFRPKGVKTLMKPLVAAEHCALRWITGAFRTTPIGAMQAFAGILPLHLHCKKLQERYFLRIHTLPRHHPLRAAFPHIFKRSRYAPPVAFPINSLPPTANIPLTQAFPRGKPLITEKFNPLDPECEPGQRVRDLYEHRITMHLEHPKKKNKEELDEWIRTSLRPRIDAAHADKDALVIFTDGSAVYSERHLETGSAAGYRAYHRSQLLRARAVYTGWTFAYDCELMVLGMAIGFAYLKRYHTIHIFADSESALQSVLDTSTGRMSSVNACRILRDWFERDPRNHLHLHYCPSHSGVAENEAVDADVRYRVFRGGRVRRPGEVFPTSYSYMRSAITSEVLDEWKQLVNANPSAYWGRFHFRHPTFRQLMHTGRYPLKRLSAGPDLTARFIRCITGHAPTGHYRDRFRLRHHESTFCYLHSGRPTYHTREHVLFECDRYTRLFRHSSIEEFLQSLDPFYDIERFLRDNPTALSFADAPPDRL</sequence>
<dbReference type="InterPro" id="IPR036691">
    <property type="entry name" value="Endo/exonu/phosph_ase_sf"/>
</dbReference>
<dbReference type="InterPro" id="IPR043502">
    <property type="entry name" value="DNA/RNA_pol_sf"/>
</dbReference>
<dbReference type="InterPro" id="IPR012337">
    <property type="entry name" value="RNaseH-like_sf"/>
</dbReference>
<feature type="region of interest" description="Disordered" evidence="1">
    <location>
        <begin position="238"/>
        <end position="269"/>
    </location>
</feature>
<feature type="region of interest" description="Disordered" evidence="1">
    <location>
        <begin position="629"/>
        <end position="668"/>
    </location>
</feature>
<evidence type="ECO:0000313" key="5">
    <source>
        <dbReference type="Proteomes" id="UP000029665"/>
    </source>
</evidence>
<protein>
    <recommendedName>
        <fullName evidence="6">Reverse transcriptase domain-containing protein</fullName>
    </recommendedName>
</protein>
<dbReference type="HOGENOM" id="CLU_235747_0_0_1"/>
<comment type="caution">
    <text evidence="4">The sequence shown here is derived from an EMBL/GenBank/DDBJ whole genome shotgun (WGS) entry which is preliminary data.</text>
</comment>
<dbReference type="SUPFAM" id="SSF56672">
    <property type="entry name" value="DNA/RNA polymerases"/>
    <property type="match status" value="1"/>
</dbReference>
<accession>A0A060SUQ4</accession>
<evidence type="ECO:0000259" key="3">
    <source>
        <dbReference type="PROSITE" id="PS50879"/>
    </source>
</evidence>
<feature type="region of interest" description="Disordered" evidence="1">
    <location>
        <begin position="282"/>
        <end position="338"/>
    </location>
</feature>
<dbReference type="CDD" id="cd09276">
    <property type="entry name" value="Rnase_HI_RT_non_LTR"/>
    <property type="match status" value="1"/>
</dbReference>
<evidence type="ECO:0000256" key="1">
    <source>
        <dbReference type="SAM" id="MobiDB-lite"/>
    </source>
</evidence>
<proteinExistence type="predicted"/>
<dbReference type="InterPro" id="IPR000477">
    <property type="entry name" value="RT_dom"/>
</dbReference>
<feature type="domain" description="RNase H type-1" evidence="3">
    <location>
        <begin position="1596"/>
        <end position="1735"/>
    </location>
</feature>
<dbReference type="PANTHER" id="PTHR33481">
    <property type="entry name" value="REVERSE TRANSCRIPTASE"/>
    <property type="match status" value="1"/>
</dbReference>
<dbReference type="Pfam" id="PF00075">
    <property type="entry name" value="RNase_H"/>
    <property type="match status" value="1"/>
</dbReference>
<dbReference type="PROSITE" id="PS50879">
    <property type="entry name" value="RNASE_H_1"/>
    <property type="match status" value="1"/>
</dbReference>
<dbReference type="PANTHER" id="PTHR33481:SF1">
    <property type="entry name" value="ENDONUCLEASE_EXONUCLEASE_PHOSPHATASE DOMAIN-CONTAINING PROTEIN-RELATED"/>
    <property type="match status" value="1"/>
</dbReference>
<feature type="compositionally biased region" description="Polar residues" evidence="1">
    <location>
        <begin position="288"/>
        <end position="299"/>
    </location>
</feature>
<dbReference type="CDD" id="cd01650">
    <property type="entry name" value="RT_nLTR_like"/>
    <property type="match status" value="1"/>
</dbReference>
<keyword evidence="5" id="KW-1185">Reference proteome</keyword>
<dbReference type="EMBL" id="CCBP010000512">
    <property type="protein sequence ID" value="CDO77846.1"/>
    <property type="molecule type" value="Genomic_DNA"/>
</dbReference>
<dbReference type="PROSITE" id="PS50878">
    <property type="entry name" value="RT_POL"/>
    <property type="match status" value="1"/>
</dbReference>
<dbReference type="Pfam" id="PF00078">
    <property type="entry name" value="RVT_1"/>
    <property type="match status" value="1"/>
</dbReference>
<dbReference type="Gene3D" id="3.30.420.10">
    <property type="entry name" value="Ribonuclease H-like superfamily/Ribonuclease H"/>
    <property type="match status" value="1"/>
</dbReference>
<evidence type="ECO:0008006" key="6">
    <source>
        <dbReference type="Google" id="ProtNLM"/>
    </source>
</evidence>
<dbReference type="Gene3D" id="3.60.10.10">
    <property type="entry name" value="Endonuclease/exonuclease/phosphatase"/>
    <property type="match status" value="1"/>
</dbReference>
<dbReference type="GO" id="GO:0004523">
    <property type="term" value="F:RNA-DNA hybrid ribonuclease activity"/>
    <property type="evidence" value="ECO:0007669"/>
    <property type="project" value="InterPro"/>
</dbReference>
<dbReference type="SUPFAM" id="SSF56219">
    <property type="entry name" value="DNase I-like"/>
    <property type="match status" value="1"/>
</dbReference>
<dbReference type="STRING" id="5643.A0A060SUQ4"/>
<dbReference type="InterPro" id="IPR002156">
    <property type="entry name" value="RNaseH_domain"/>
</dbReference>
<dbReference type="InterPro" id="IPR036397">
    <property type="entry name" value="RNaseH_sf"/>
</dbReference>
<organism evidence="4 5">
    <name type="scientific">Pycnoporus cinnabarinus</name>
    <name type="common">Cinnabar-red polypore</name>
    <name type="synonym">Trametes cinnabarina</name>
    <dbReference type="NCBI Taxonomy" id="5643"/>
    <lineage>
        <taxon>Eukaryota</taxon>
        <taxon>Fungi</taxon>
        <taxon>Dikarya</taxon>
        <taxon>Basidiomycota</taxon>
        <taxon>Agaricomycotina</taxon>
        <taxon>Agaricomycetes</taxon>
        <taxon>Polyporales</taxon>
        <taxon>Polyporaceae</taxon>
        <taxon>Trametes</taxon>
    </lineage>
</organism>
<name>A0A060SUQ4_PYCCI</name>
<feature type="compositionally biased region" description="Low complexity" evidence="1">
    <location>
        <begin position="309"/>
        <end position="322"/>
    </location>
</feature>
<evidence type="ECO:0000259" key="2">
    <source>
        <dbReference type="PROSITE" id="PS50878"/>
    </source>
</evidence>
<gene>
    <name evidence="4" type="ORF">BN946_scf184655.g3</name>
</gene>
<evidence type="ECO:0000313" key="4">
    <source>
        <dbReference type="EMBL" id="CDO77846.1"/>
    </source>
</evidence>
<feature type="compositionally biased region" description="Low complexity" evidence="1">
    <location>
        <begin position="199"/>
        <end position="219"/>
    </location>
</feature>
<feature type="region of interest" description="Disordered" evidence="1">
    <location>
        <begin position="191"/>
        <end position="226"/>
    </location>
</feature>
<dbReference type="GO" id="GO:0003676">
    <property type="term" value="F:nucleic acid binding"/>
    <property type="evidence" value="ECO:0007669"/>
    <property type="project" value="InterPro"/>
</dbReference>
<feature type="region of interest" description="Disordered" evidence="1">
    <location>
        <begin position="1"/>
        <end position="75"/>
    </location>
</feature>
<dbReference type="Proteomes" id="UP000029665">
    <property type="component" value="Unassembled WGS sequence"/>
</dbReference>
<dbReference type="SUPFAM" id="SSF53098">
    <property type="entry name" value="Ribonuclease H-like"/>
    <property type="match status" value="1"/>
</dbReference>
<dbReference type="OrthoDB" id="412006at2759"/>
<feature type="domain" description="Reverse transcriptase" evidence="2">
    <location>
        <begin position="1100"/>
        <end position="1368"/>
    </location>
</feature>
<reference evidence="4" key="1">
    <citation type="submission" date="2014-01" db="EMBL/GenBank/DDBJ databases">
        <title>The genome of the white-rot fungus Pycnoporus cinnabarinus: a basidiomycete model with a versatile arsenal for lignocellulosic biomass breakdown.</title>
        <authorList>
            <person name="Levasseur A."/>
            <person name="Lomascolo A."/>
            <person name="Ruiz-Duenas F.J."/>
            <person name="Uzan E."/>
            <person name="Piumi F."/>
            <person name="Kues U."/>
            <person name="Ram A.F.J."/>
            <person name="Murat C."/>
            <person name="Haon M."/>
            <person name="Benoit I."/>
            <person name="Arfi Y."/>
            <person name="Chevret D."/>
            <person name="Drula E."/>
            <person name="Kwon M.J."/>
            <person name="Gouret P."/>
            <person name="Lesage-Meessen L."/>
            <person name="Lombard V."/>
            <person name="Mariette J."/>
            <person name="Noirot C."/>
            <person name="Park J."/>
            <person name="Patyshakuliyeva A."/>
            <person name="Wieneger R.A.B."/>
            <person name="Wosten H.A.B."/>
            <person name="Martin F."/>
            <person name="Coutinho P.M."/>
            <person name="de Vries R."/>
            <person name="Martinez A.T."/>
            <person name="Klopp C."/>
            <person name="Pontarotti P."/>
            <person name="Henrissat B."/>
            <person name="Record E."/>
        </authorList>
    </citation>
    <scope>NUCLEOTIDE SEQUENCE [LARGE SCALE GENOMIC DNA]</scope>
    <source>
        <strain evidence="4">BRFM137</strain>
    </source>
</reference>